<dbReference type="Proteomes" id="UP000007799">
    <property type="component" value="Unassembled WGS sequence"/>
</dbReference>
<feature type="transmembrane region" description="Helical" evidence="7">
    <location>
        <begin position="36"/>
        <end position="59"/>
    </location>
</feature>
<feature type="transmembrane region" description="Helical" evidence="7">
    <location>
        <begin position="6"/>
        <end position="24"/>
    </location>
</feature>
<evidence type="ECO:0000256" key="7">
    <source>
        <dbReference type="SAM" id="Phobius"/>
    </source>
</evidence>
<feature type="transmembrane region" description="Helical" evidence="7">
    <location>
        <begin position="111"/>
        <end position="133"/>
    </location>
</feature>
<protein>
    <submittedName>
        <fullName evidence="8">Uncharacterized protein</fullName>
    </submittedName>
</protein>
<dbReference type="OrthoDB" id="205546at2759"/>
<keyword evidence="4" id="KW-0256">Endoplasmic reticulum</keyword>
<keyword evidence="9" id="KW-1185">Reference proteome</keyword>
<dbReference type="GO" id="GO:0005789">
    <property type="term" value="C:endoplasmic reticulum membrane"/>
    <property type="evidence" value="ECO:0007669"/>
    <property type="project" value="UniProtKB-SubCell"/>
</dbReference>
<evidence type="ECO:0000313" key="9">
    <source>
        <dbReference type="Proteomes" id="UP000007799"/>
    </source>
</evidence>
<dbReference type="RefSeq" id="XP_004995431.1">
    <property type="nucleotide sequence ID" value="XM_004995374.1"/>
</dbReference>
<proteinExistence type="inferred from homology"/>
<dbReference type="AlphaFoldDB" id="F2U6C6"/>
<keyword evidence="6 7" id="KW-0472">Membrane</keyword>
<dbReference type="KEGG" id="sre:PTSG_03705"/>
<keyword evidence="3 7" id="KW-0812">Transmembrane</keyword>
<keyword evidence="5 7" id="KW-1133">Transmembrane helix</keyword>
<accession>F2U6C6</accession>
<dbReference type="Pfam" id="PF07281">
    <property type="entry name" value="INSIG"/>
    <property type="match status" value="1"/>
</dbReference>
<dbReference type="GeneID" id="16076012"/>
<reference evidence="8" key="1">
    <citation type="submission" date="2009-08" db="EMBL/GenBank/DDBJ databases">
        <title>Annotation of Salpingoeca rosetta.</title>
        <authorList>
            <consortium name="The Broad Institute Genome Sequencing Platform"/>
            <person name="Russ C."/>
            <person name="Cuomo C."/>
            <person name="Burger G."/>
            <person name="Gray M.W."/>
            <person name="Holland P.W.H."/>
            <person name="King N."/>
            <person name="Lang F.B.F."/>
            <person name="Roger A.J."/>
            <person name="Ruiz-Trillo I."/>
            <person name="Young S.K."/>
            <person name="Zeng Q."/>
            <person name="Gargeya S."/>
            <person name="Alvarado L."/>
            <person name="Berlin A."/>
            <person name="Chapman S.B."/>
            <person name="Chen Z."/>
            <person name="Freedman E."/>
            <person name="Gellesch M."/>
            <person name="Goldberg J."/>
            <person name="Griggs A."/>
            <person name="Gujja S."/>
            <person name="Heilman E."/>
            <person name="Heiman D."/>
            <person name="Howarth C."/>
            <person name="Mehta T."/>
            <person name="Neiman D."/>
            <person name="Pearson M."/>
            <person name="Roberts A."/>
            <person name="Saif S."/>
            <person name="Shea T."/>
            <person name="Shenoy N."/>
            <person name="Sisk P."/>
            <person name="Stolte C."/>
            <person name="Sykes S."/>
            <person name="White J."/>
            <person name="Yandava C."/>
            <person name="Haas B."/>
            <person name="Nusbaum C."/>
            <person name="Birren B."/>
        </authorList>
    </citation>
    <scope>NUCLEOTIDE SEQUENCE [LARGE SCALE GENOMIC DNA]</scope>
    <source>
        <strain evidence="8">ATCC 50818</strain>
    </source>
</reference>
<dbReference type="FunCoup" id="F2U6C6">
    <property type="interactions" value="336"/>
</dbReference>
<dbReference type="EMBL" id="GL832962">
    <property type="protein sequence ID" value="EGD83067.1"/>
    <property type="molecule type" value="Genomic_DNA"/>
</dbReference>
<evidence type="ECO:0000256" key="2">
    <source>
        <dbReference type="ARBA" id="ARBA00007475"/>
    </source>
</evidence>
<evidence type="ECO:0000256" key="4">
    <source>
        <dbReference type="ARBA" id="ARBA00022824"/>
    </source>
</evidence>
<feature type="transmembrane region" description="Helical" evidence="7">
    <location>
        <begin position="71"/>
        <end position="90"/>
    </location>
</feature>
<evidence type="ECO:0000256" key="5">
    <source>
        <dbReference type="ARBA" id="ARBA00022989"/>
    </source>
</evidence>
<dbReference type="PANTHER" id="PTHR15301">
    <property type="entry name" value="INSULIN-INDUCED GENE 1"/>
    <property type="match status" value="1"/>
</dbReference>
<organism evidence="9">
    <name type="scientific">Salpingoeca rosetta (strain ATCC 50818 / BSB-021)</name>
    <dbReference type="NCBI Taxonomy" id="946362"/>
    <lineage>
        <taxon>Eukaryota</taxon>
        <taxon>Choanoflagellata</taxon>
        <taxon>Craspedida</taxon>
        <taxon>Salpingoecidae</taxon>
        <taxon>Salpingoeca</taxon>
    </lineage>
</organism>
<comment type="similarity">
    <text evidence="2">Belongs to the INSIG family.</text>
</comment>
<dbReference type="PANTHER" id="PTHR15301:SF3">
    <property type="entry name" value="PROTEIN NSG1-RELATED"/>
    <property type="match status" value="1"/>
</dbReference>
<sequence length="180" mass="19692">MAVLSWLVLFGCGYVTAAVLYLLHMEHSVLIIRPTISTNALFVAAGLTTLFIGLLFPAVDKFFNNKPRPQAWSLVLRSILALIGVAIAAVRFPSQRSHELNISLLIMASSMWWLVDGTAVGLGTAVAVTSFGITASQYLSYLGVLEWAQPDFFYVQATLIPILFLATMSFGLLGRQLARR</sequence>
<gene>
    <name evidence="8" type="ORF">PTSG_03705</name>
</gene>
<feature type="transmembrane region" description="Helical" evidence="7">
    <location>
        <begin position="153"/>
        <end position="173"/>
    </location>
</feature>
<evidence type="ECO:0000256" key="3">
    <source>
        <dbReference type="ARBA" id="ARBA00022692"/>
    </source>
</evidence>
<dbReference type="STRING" id="946362.F2U6C6"/>
<dbReference type="GO" id="GO:0016126">
    <property type="term" value="P:sterol biosynthetic process"/>
    <property type="evidence" value="ECO:0007669"/>
    <property type="project" value="TreeGrafter"/>
</dbReference>
<dbReference type="InterPro" id="IPR025929">
    <property type="entry name" value="INSIG_fam"/>
</dbReference>
<evidence type="ECO:0000256" key="6">
    <source>
        <dbReference type="ARBA" id="ARBA00023136"/>
    </source>
</evidence>
<evidence type="ECO:0000256" key="1">
    <source>
        <dbReference type="ARBA" id="ARBA00004477"/>
    </source>
</evidence>
<comment type="subcellular location">
    <subcellularLocation>
        <location evidence="1">Endoplasmic reticulum membrane</location>
        <topology evidence="1">Multi-pass membrane protein</topology>
    </subcellularLocation>
</comment>
<evidence type="ECO:0000313" key="8">
    <source>
        <dbReference type="EMBL" id="EGD83067.1"/>
    </source>
</evidence>
<dbReference type="eggNOG" id="KOG4363">
    <property type="taxonomic scope" value="Eukaryota"/>
</dbReference>
<name>F2U6C6_SALR5</name>
<dbReference type="InParanoid" id="F2U6C6"/>
<dbReference type="OMA" id="LGESHEF"/>